<dbReference type="EMBL" id="CAKOFQ010006820">
    <property type="protein sequence ID" value="CAH1974167.1"/>
    <property type="molecule type" value="Genomic_DNA"/>
</dbReference>
<gene>
    <name evidence="2" type="ORF">ACAOBT_LOCUS10927</name>
    <name evidence="3" type="ORF">ACAOBT_LOCUS32563</name>
    <name evidence="1" type="ORF">ACAOBT_LOCUS8789</name>
</gene>
<keyword evidence="4" id="KW-1185">Reference proteome</keyword>
<evidence type="ECO:0000313" key="3">
    <source>
        <dbReference type="EMBL" id="CAH2012011.1"/>
    </source>
</evidence>
<dbReference type="AlphaFoldDB" id="A0A9P0M591"/>
<comment type="caution">
    <text evidence="3">The sequence shown here is derived from an EMBL/GenBank/DDBJ whole genome shotgun (WGS) entry which is preliminary data.</text>
</comment>
<accession>A0A9P0M591</accession>
<dbReference type="EMBL" id="CAKOFQ010008136">
    <property type="protein sequence ID" value="CAH2012011.1"/>
    <property type="molecule type" value="Genomic_DNA"/>
</dbReference>
<sequence length="20" mass="2585">MEANIRNYFRCWSFQKYKEA</sequence>
<evidence type="ECO:0000313" key="1">
    <source>
        <dbReference type="EMBL" id="CAH1970176.1"/>
    </source>
</evidence>
<protein>
    <submittedName>
        <fullName evidence="3">Uncharacterized protein</fullName>
    </submittedName>
</protein>
<organism evidence="3 4">
    <name type="scientific">Acanthoscelides obtectus</name>
    <name type="common">Bean weevil</name>
    <name type="synonym">Bruchus obtectus</name>
    <dbReference type="NCBI Taxonomy" id="200917"/>
    <lineage>
        <taxon>Eukaryota</taxon>
        <taxon>Metazoa</taxon>
        <taxon>Ecdysozoa</taxon>
        <taxon>Arthropoda</taxon>
        <taxon>Hexapoda</taxon>
        <taxon>Insecta</taxon>
        <taxon>Pterygota</taxon>
        <taxon>Neoptera</taxon>
        <taxon>Endopterygota</taxon>
        <taxon>Coleoptera</taxon>
        <taxon>Polyphaga</taxon>
        <taxon>Cucujiformia</taxon>
        <taxon>Chrysomeloidea</taxon>
        <taxon>Chrysomelidae</taxon>
        <taxon>Bruchinae</taxon>
        <taxon>Bruchini</taxon>
        <taxon>Acanthoscelides</taxon>
    </lineage>
</organism>
<name>A0A9P0M591_ACAOB</name>
<dbReference type="Proteomes" id="UP001152888">
    <property type="component" value="Unassembled WGS sequence"/>
</dbReference>
<evidence type="ECO:0000313" key="2">
    <source>
        <dbReference type="EMBL" id="CAH1974167.1"/>
    </source>
</evidence>
<evidence type="ECO:0000313" key="4">
    <source>
        <dbReference type="Proteomes" id="UP001152888"/>
    </source>
</evidence>
<dbReference type="EMBL" id="CAKOFQ010006771">
    <property type="protein sequence ID" value="CAH1970176.1"/>
    <property type="molecule type" value="Genomic_DNA"/>
</dbReference>
<reference evidence="3" key="1">
    <citation type="submission" date="2022-03" db="EMBL/GenBank/DDBJ databases">
        <authorList>
            <person name="Sayadi A."/>
        </authorList>
    </citation>
    <scope>NUCLEOTIDE SEQUENCE</scope>
</reference>
<proteinExistence type="predicted"/>